<keyword evidence="3" id="KW-0418">Kinase</keyword>
<dbReference type="GO" id="GO:0000045">
    <property type="term" value="P:autophagosome assembly"/>
    <property type="evidence" value="ECO:0007669"/>
    <property type="project" value="TreeGrafter"/>
</dbReference>
<dbReference type="GO" id="GO:0016020">
    <property type="term" value="C:membrane"/>
    <property type="evidence" value="ECO:0007669"/>
    <property type="project" value="TreeGrafter"/>
</dbReference>
<dbReference type="Gene3D" id="1.10.510.10">
    <property type="entry name" value="Transferase(Phosphotransferase) domain 1"/>
    <property type="match status" value="1"/>
</dbReference>
<evidence type="ECO:0000259" key="7">
    <source>
        <dbReference type="PROSITE" id="PS50011"/>
    </source>
</evidence>
<evidence type="ECO:0000256" key="2">
    <source>
        <dbReference type="ARBA" id="ARBA00022741"/>
    </source>
</evidence>
<gene>
    <name evidence="8" type="ORF">CEUSTIGMA_g4233.t1</name>
</gene>
<sequence>MRTIGPWALDPVPIGNGSFAIVWKAVNNETGQLAAVKEISTERLSPKLQNSLASEIEVLQRASHRNIVGLLGLVQEPGKVFLVLEYCQGGDLGQYVRRYGRVSESTARYFMHQLSEGLRELRKLNVLHRDLKPQNLLLSDTTRQPTLKIADFGFARNLNPQGMAETLCGSPLYMAPEILQSLKYDAKADLWSVGTILHELVTGRPPFNGANHIQLLQNIERMEVRLPETLPGHLSPACRQLIIQLLKRYPSDRLEFDEFFKHAFFQGGQNPKATLSLPAQQPSSQHLHGGLLHTANMTEGGPLHGILHPLQDQSKLNDLLLGTSSQRSRAEVGDGMIPLPEATVSNIGSLTSKPSTVESMGDNESSDDEYVVVSSSSSALNILLHQDAQSSNHQRTGSTHATARQYHEAFQRQQSNAVSTMAAVAAAAVQAVHAVSAATRSVQPHIRLHQADHLASPHMADTSSSRSLLRFFPQAPMSSHTQVADSHPMYGAEDGMPKVNMETYAFHDSTRDVVNDHQASDYAAVATVVSRHSLDDRADCDELLLPDECHHASSSARFHTSGQDYSDYSNRIRIPDHLDQEDLVQRVLMLLSESARTRSNAAMAAALALEEALEEQPLGHLVNDSFQQGRGRDVQTDVDVSGHCSSHGSHTGAAGEGTGLESGGIQDLLWQAHKACGAAAPHLISLQLYSARVLQAYLAPRLKTLDLPQQLAPPAASIPCTASEDTAGVGRTTVASPSQDTNHPLADGSGSNSLLCPPSILKSASTQKSREVPSHTSFDNRSVGPSEDSTAASSHQAGVSALVIPDALQSIRAVGLQSEACGSGVRSVWDMGATSGEITSFKLRARSFLSWMDSREHEDLRAQVNWKPEELIFSGTDIVLDSALRYSRAAAADELLGMYSGSVEGYAKAADLLLYLLTPLPGISTELKPPLDQQDSVRVYRYYAAVKLRQATCMSALNAQLER</sequence>
<keyword evidence="2 5" id="KW-0547">Nucleotide-binding</keyword>
<evidence type="ECO:0000256" key="5">
    <source>
        <dbReference type="PROSITE-ProRule" id="PRU10141"/>
    </source>
</evidence>
<dbReference type="Proteomes" id="UP000232323">
    <property type="component" value="Unassembled WGS sequence"/>
</dbReference>
<dbReference type="PROSITE" id="PS00108">
    <property type="entry name" value="PROTEIN_KINASE_ST"/>
    <property type="match status" value="1"/>
</dbReference>
<feature type="binding site" evidence="5">
    <location>
        <position position="37"/>
    </location>
    <ligand>
        <name>ATP</name>
        <dbReference type="ChEBI" id="CHEBI:30616"/>
    </ligand>
</feature>
<reference evidence="8 9" key="1">
    <citation type="submission" date="2017-08" db="EMBL/GenBank/DDBJ databases">
        <title>Acidophilic green algal genome provides insights into adaptation to an acidic environment.</title>
        <authorList>
            <person name="Hirooka S."/>
            <person name="Hirose Y."/>
            <person name="Kanesaki Y."/>
            <person name="Higuchi S."/>
            <person name="Fujiwara T."/>
            <person name="Onuma R."/>
            <person name="Era A."/>
            <person name="Ohbayashi R."/>
            <person name="Uzuka A."/>
            <person name="Nozaki H."/>
            <person name="Yoshikawa H."/>
            <person name="Miyagishima S.Y."/>
        </authorList>
    </citation>
    <scope>NUCLEOTIDE SEQUENCE [LARGE SCALE GENOMIC DNA]</scope>
    <source>
        <strain evidence="8 9">NIES-2499</strain>
    </source>
</reference>
<dbReference type="SMART" id="SM00220">
    <property type="entry name" value="S_TKc"/>
    <property type="match status" value="1"/>
</dbReference>
<feature type="compositionally biased region" description="Low complexity" evidence="6">
    <location>
        <begin position="641"/>
        <end position="653"/>
    </location>
</feature>
<accession>A0A250X132</accession>
<evidence type="ECO:0000313" key="8">
    <source>
        <dbReference type="EMBL" id="GAX76787.1"/>
    </source>
</evidence>
<keyword evidence="1" id="KW-0808">Transferase</keyword>
<name>A0A250X132_9CHLO</name>
<evidence type="ECO:0000256" key="4">
    <source>
        <dbReference type="ARBA" id="ARBA00022840"/>
    </source>
</evidence>
<dbReference type="OrthoDB" id="346907at2759"/>
<proteinExistence type="predicted"/>
<dbReference type="Pfam" id="PF00069">
    <property type="entry name" value="Pkinase"/>
    <property type="match status" value="1"/>
</dbReference>
<feature type="domain" description="Protein kinase" evidence="7">
    <location>
        <begin position="8"/>
        <end position="265"/>
    </location>
</feature>
<keyword evidence="4 5" id="KW-0067">ATP-binding</keyword>
<feature type="region of interest" description="Disordered" evidence="6">
    <location>
        <begin position="636"/>
        <end position="658"/>
    </location>
</feature>
<dbReference type="PANTHER" id="PTHR24348">
    <property type="entry name" value="SERINE/THREONINE-PROTEIN KINASE UNC-51-RELATED"/>
    <property type="match status" value="1"/>
</dbReference>
<dbReference type="AlphaFoldDB" id="A0A250X132"/>
<dbReference type="SUPFAM" id="SSF56112">
    <property type="entry name" value="Protein kinase-like (PK-like)"/>
    <property type="match status" value="1"/>
</dbReference>
<dbReference type="GO" id="GO:0005524">
    <property type="term" value="F:ATP binding"/>
    <property type="evidence" value="ECO:0007669"/>
    <property type="project" value="UniProtKB-UniRule"/>
</dbReference>
<evidence type="ECO:0000313" key="9">
    <source>
        <dbReference type="Proteomes" id="UP000232323"/>
    </source>
</evidence>
<comment type="caution">
    <text evidence="8">The sequence shown here is derived from an EMBL/GenBank/DDBJ whole genome shotgun (WGS) entry which is preliminary data.</text>
</comment>
<dbReference type="PROSITE" id="PS50011">
    <property type="entry name" value="PROTEIN_KINASE_DOM"/>
    <property type="match status" value="1"/>
</dbReference>
<evidence type="ECO:0000256" key="6">
    <source>
        <dbReference type="SAM" id="MobiDB-lite"/>
    </source>
</evidence>
<dbReference type="PANTHER" id="PTHR24348:SF22">
    <property type="entry name" value="NON-SPECIFIC SERINE_THREONINE PROTEIN KINASE"/>
    <property type="match status" value="1"/>
</dbReference>
<dbReference type="STRING" id="1157962.A0A250X132"/>
<dbReference type="GO" id="GO:0010506">
    <property type="term" value="P:regulation of autophagy"/>
    <property type="evidence" value="ECO:0007669"/>
    <property type="project" value="InterPro"/>
</dbReference>
<dbReference type="InterPro" id="IPR008271">
    <property type="entry name" value="Ser/Thr_kinase_AS"/>
</dbReference>
<evidence type="ECO:0000256" key="1">
    <source>
        <dbReference type="ARBA" id="ARBA00022679"/>
    </source>
</evidence>
<dbReference type="GO" id="GO:0000407">
    <property type="term" value="C:phagophore assembly site"/>
    <property type="evidence" value="ECO:0007669"/>
    <property type="project" value="TreeGrafter"/>
</dbReference>
<dbReference type="InterPro" id="IPR017441">
    <property type="entry name" value="Protein_kinase_ATP_BS"/>
</dbReference>
<dbReference type="GO" id="GO:0005776">
    <property type="term" value="C:autophagosome"/>
    <property type="evidence" value="ECO:0007669"/>
    <property type="project" value="TreeGrafter"/>
</dbReference>
<dbReference type="GO" id="GO:0005829">
    <property type="term" value="C:cytosol"/>
    <property type="evidence" value="ECO:0007669"/>
    <property type="project" value="TreeGrafter"/>
</dbReference>
<dbReference type="InterPro" id="IPR045269">
    <property type="entry name" value="Atg1-like"/>
</dbReference>
<dbReference type="CDD" id="cd14009">
    <property type="entry name" value="STKc_ATG1_ULK_like"/>
    <property type="match status" value="1"/>
</dbReference>
<feature type="compositionally biased region" description="Polar residues" evidence="6">
    <location>
        <begin position="733"/>
        <end position="742"/>
    </location>
</feature>
<dbReference type="FunFam" id="1.10.510.10:FF:000571">
    <property type="entry name" value="Maternal embryonic leucine zipper kinase"/>
    <property type="match status" value="1"/>
</dbReference>
<keyword evidence="9" id="KW-1185">Reference proteome</keyword>
<dbReference type="GO" id="GO:0004674">
    <property type="term" value="F:protein serine/threonine kinase activity"/>
    <property type="evidence" value="ECO:0007669"/>
    <property type="project" value="InterPro"/>
</dbReference>
<organism evidence="8 9">
    <name type="scientific">Chlamydomonas eustigma</name>
    <dbReference type="NCBI Taxonomy" id="1157962"/>
    <lineage>
        <taxon>Eukaryota</taxon>
        <taxon>Viridiplantae</taxon>
        <taxon>Chlorophyta</taxon>
        <taxon>core chlorophytes</taxon>
        <taxon>Chlorophyceae</taxon>
        <taxon>CS clade</taxon>
        <taxon>Chlamydomonadales</taxon>
        <taxon>Chlamydomonadaceae</taxon>
        <taxon>Chlamydomonas</taxon>
    </lineage>
</organism>
<protein>
    <recommendedName>
        <fullName evidence="7">Protein kinase domain-containing protein</fullName>
    </recommendedName>
</protein>
<evidence type="ECO:0000256" key="3">
    <source>
        <dbReference type="ARBA" id="ARBA00022777"/>
    </source>
</evidence>
<feature type="region of interest" description="Disordered" evidence="6">
    <location>
        <begin position="730"/>
        <end position="794"/>
    </location>
</feature>
<dbReference type="InterPro" id="IPR011009">
    <property type="entry name" value="Kinase-like_dom_sf"/>
</dbReference>
<dbReference type="PROSITE" id="PS00107">
    <property type="entry name" value="PROTEIN_KINASE_ATP"/>
    <property type="match status" value="1"/>
</dbReference>
<dbReference type="InterPro" id="IPR000719">
    <property type="entry name" value="Prot_kinase_dom"/>
</dbReference>
<dbReference type="EMBL" id="BEGY01000019">
    <property type="protein sequence ID" value="GAX76787.1"/>
    <property type="molecule type" value="Genomic_DNA"/>
</dbReference>